<evidence type="ECO:0000313" key="2">
    <source>
        <dbReference type="EMBL" id="BDS14616.1"/>
    </source>
</evidence>
<sequence length="384" mass="45142">MIINIFKNTSRLFILCNLSMLWIVLVAFQLYPQSPPQVKTKSHKFFLIKSDQPILEQHTETKYNIHGEIIEYAEYIENDKGKPVLKQLKLIKYNVEGLYIGTMVYDNNNALIWSEENTYNEADQVVKITHTKYEETPIVTYTVLSYDKDGHVVLSKTFDQKDSQVSEQKRTYAATGELISAISWTYVHHNSKVIKKTISLDNVYNNRGQIIQSTLLSQEGKERIKDIKLFKNNAIIDWTKYRNGRLISQFTNIKQDSSPLLREYKLPPPIPQQKIILEYDDAKRDPLENIPHTPFKTVTFKNNKLGLPTKRITRTNNQVSEVIYYSYNEVGLLISEKKHDKLTHDIEEIQYEYDPNKNPTIKKIFYNGLLTQQHLYSYEYYHQR</sequence>
<proteinExistence type="predicted"/>
<accession>A0A916DVQ1</accession>
<evidence type="ECO:0000256" key="1">
    <source>
        <dbReference type="SAM" id="Phobius"/>
    </source>
</evidence>
<reference evidence="2" key="1">
    <citation type="submission" date="2022-09" db="EMBL/GenBank/DDBJ databases">
        <title>Aureispira anguillicida sp. nov., isolated from Leptocephalus of Japanese eel Anguilla japonica.</title>
        <authorList>
            <person name="Yuasa K."/>
            <person name="Mekata T."/>
            <person name="Ikunari K."/>
        </authorList>
    </citation>
    <scope>NUCLEOTIDE SEQUENCE</scope>
    <source>
        <strain evidence="2">EL160426</strain>
    </source>
</reference>
<keyword evidence="1" id="KW-0812">Transmembrane</keyword>
<dbReference type="Gene3D" id="2.180.10.10">
    <property type="entry name" value="RHS repeat-associated core"/>
    <property type="match status" value="1"/>
</dbReference>
<keyword evidence="1" id="KW-1133">Transmembrane helix</keyword>
<dbReference type="EMBL" id="AP026867">
    <property type="protein sequence ID" value="BDS14616.1"/>
    <property type="molecule type" value="Genomic_DNA"/>
</dbReference>
<dbReference type="AlphaFoldDB" id="A0A916DVQ1"/>
<evidence type="ECO:0000313" key="3">
    <source>
        <dbReference type="Proteomes" id="UP001060919"/>
    </source>
</evidence>
<protein>
    <recommendedName>
        <fullName evidence="4">YD repeat-containing protein</fullName>
    </recommendedName>
</protein>
<dbReference type="Proteomes" id="UP001060919">
    <property type="component" value="Chromosome"/>
</dbReference>
<keyword evidence="3" id="KW-1185">Reference proteome</keyword>
<dbReference type="KEGG" id="aup:AsAng_0053970"/>
<organism evidence="2 3">
    <name type="scientific">Aureispira anguillae</name>
    <dbReference type="NCBI Taxonomy" id="2864201"/>
    <lineage>
        <taxon>Bacteria</taxon>
        <taxon>Pseudomonadati</taxon>
        <taxon>Bacteroidota</taxon>
        <taxon>Saprospiria</taxon>
        <taxon>Saprospirales</taxon>
        <taxon>Saprospiraceae</taxon>
        <taxon>Aureispira</taxon>
    </lineage>
</organism>
<feature type="transmembrane region" description="Helical" evidence="1">
    <location>
        <begin position="12"/>
        <end position="31"/>
    </location>
</feature>
<evidence type="ECO:0008006" key="4">
    <source>
        <dbReference type="Google" id="ProtNLM"/>
    </source>
</evidence>
<name>A0A916DVQ1_9BACT</name>
<keyword evidence="1" id="KW-0472">Membrane</keyword>
<gene>
    <name evidence="2" type="ORF">AsAng_0053970</name>
</gene>